<name>A0ABU1IZT7_9BACL</name>
<proteinExistence type="inferred from homology"/>
<dbReference type="EMBL" id="JAVDQH010000009">
    <property type="protein sequence ID" value="MDR6244746.1"/>
    <property type="molecule type" value="Genomic_DNA"/>
</dbReference>
<dbReference type="PANTHER" id="PTHR34039">
    <property type="entry name" value="UPF0102 PROTEIN YRAN"/>
    <property type="match status" value="1"/>
</dbReference>
<reference evidence="3 4" key="1">
    <citation type="submission" date="2023-07" db="EMBL/GenBank/DDBJ databases">
        <title>Genomic Encyclopedia of Type Strains, Phase IV (KMG-IV): sequencing the most valuable type-strain genomes for metagenomic binning, comparative biology and taxonomic classification.</title>
        <authorList>
            <person name="Goeker M."/>
        </authorList>
    </citation>
    <scope>NUCLEOTIDE SEQUENCE [LARGE SCALE GENOMIC DNA]</scope>
    <source>
        <strain evidence="3 4">DSM 22170</strain>
    </source>
</reference>
<dbReference type="HAMAP" id="MF_00048">
    <property type="entry name" value="UPF0102"/>
    <property type="match status" value="1"/>
</dbReference>
<protein>
    <recommendedName>
        <fullName evidence="2">UPF0102 protein JOC58_002643</fullName>
    </recommendedName>
</protein>
<dbReference type="InterPro" id="IPR011335">
    <property type="entry name" value="Restrct_endonuc-II-like"/>
</dbReference>
<dbReference type="PANTHER" id="PTHR34039:SF1">
    <property type="entry name" value="UPF0102 PROTEIN YRAN"/>
    <property type="match status" value="1"/>
</dbReference>
<dbReference type="RefSeq" id="WP_188776624.1">
    <property type="nucleotide sequence ID" value="NZ_BMMB01000007.1"/>
</dbReference>
<keyword evidence="4" id="KW-1185">Reference proteome</keyword>
<dbReference type="Pfam" id="PF02021">
    <property type="entry name" value="UPF0102"/>
    <property type="match status" value="1"/>
</dbReference>
<comment type="caution">
    <text evidence="3">The sequence shown here is derived from an EMBL/GenBank/DDBJ whole genome shotgun (WGS) entry which is preliminary data.</text>
</comment>
<accession>A0ABU1IZT7</accession>
<evidence type="ECO:0000256" key="2">
    <source>
        <dbReference type="HAMAP-Rule" id="MF_00048"/>
    </source>
</evidence>
<sequence length="188" mass="21618">MKDNEKAIRDDRKQKGKIGEDVAAYYLEQQGYHLLERNWRCRSGELDIIALAPRQADEYANAWDRKVEEDWNTDEVEIAEVQASRESSVAHSEITYDSDPSDVQSNRMAAKTIPVIVIAEVRSRTGSTHGTAAESVDWRKRKQLRETAAVYAHHTGQHEALFRYDVITIKLNDHYQAVELEHCMEAFI</sequence>
<comment type="similarity">
    <text evidence="1 2">Belongs to the UPF0102 family.</text>
</comment>
<evidence type="ECO:0000313" key="3">
    <source>
        <dbReference type="EMBL" id="MDR6244746.1"/>
    </source>
</evidence>
<dbReference type="SUPFAM" id="SSF52980">
    <property type="entry name" value="Restriction endonuclease-like"/>
    <property type="match status" value="1"/>
</dbReference>
<gene>
    <name evidence="3" type="ORF">JOC58_002643</name>
</gene>
<dbReference type="InterPro" id="IPR003509">
    <property type="entry name" value="UPF0102_YraN-like"/>
</dbReference>
<evidence type="ECO:0000256" key="1">
    <source>
        <dbReference type="ARBA" id="ARBA00006738"/>
    </source>
</evidence>
<evidence type="ECO:0000313" key="4">
    <source>
        <dbReference type="Proteomes" id="UP001185028"/>
    </source>
</evidence>
<organism evidence="3 4">
    <name type="scientific">Paenibacillus hunanensis</name>
    <dbReference type="NCBI Taxonomy" id="539262"/>
    <lineage>
        <taxon>Bacteria</taxon>
        <taxon>Bacillati</taxon>
        <taxon>Bacillota</taxon>
        <taxon>Bacilli</taxon>
        <taxon>Bacillales</taxon>
        <taxon>Paenibacillaceae</taxon>
        <taxon>Paenibacillus</taxon>
    </lineage>
</organism>
<dbReference type="Gene3D" id="3.40.1350.10">
    <property type="match status" value="1"/>
</dbReference>
<dbReference type="Proteomes" id="UP001185028">
    <property type="component" value="Unassembled WGS sequence"/>
</dbReference>
<dbReference type="InterPro" id="IPR011856">
    <property type="entry name" value="tRNA_endonuc-like_dom_sf"/>
</dbReference>